<gene>
    <name evidence="2" type="ORF">JOB18_008804</name>
</gene>
<feature type="region of interest" description="Disordered" evidence="1">
    <location>
        <begin position="54"/>
        <end position="82"/>
    </location>
</feature>
<organism evidence="2 3">
    <name type="scientific">Solea senegalensis</name>
    <name type="common">Senegalese sole</name>
    <dbReference type="NCBI Taxonomy" id="28829"/>
    <lineage>
        <taxon>Eukaryota</taxon>
        <taxon>Metazoa</taxon>
        <taxon>Chordata</taxon>
        <taxon>Craniata</taxon>
        <taxon>Vertebrata</taxon>
        <taxon>Euteleostomi</taxon>
        <taxon>Actinopterygii</taxon>
        <taxon>Neopterygii</taxon>
        <taxon>Teleostei</taxon>
        <taxon>Neoteleostei</taxon>
        <taxon>Acanthomorphata</taxon>
        <taxon>Carangaria</taxon>
        <taxon>Pleuronectiformes</taxon>
        <taxon>Pleuronectoidei</taxon>
        <taxon>Soleidae</taxon>
        <taxon>Solea</taxon>
    </lineage>
</organism>
<evidence type="ECO:0000313" key="2">
    <source>
        <dbReference type="EMBL" id="KAG7501869.1"/>
    </source>
</evidence>
<dbReference type="Proteomes" id="UP000693946">
    <property type="component" value="Linkage Group LG2"/>
</dbReference>
<comment type="caution">
    <text evidence="2">The sequence shown here is derived from an EMBL/GenBank/DDBJ whole genome shotgun (WGS) entry which is preliminary data.</text>
</comment>
<sequence>MKSAVDEDAATNITDRSKRTFDEGAAVGGRDRAPNMCEDTVGSGLMRVSRISTVVDRSQSTISSRAPSETIESGSGSAPSSA</sequence>
<reference evidence="2 3" key="1">
    <citation type="journal article" date="2021" name="Sci. Rep.">
        <title>Chromosome anchoring in Senegalese sole (Solea senegalensis) reveals sex-associated markers and genome rearrangements in flatfish.</title>
        <authorList>
            <person name="Guerrero-Cozar I."/>
            <person name="Gomez-Garrido J."/>
            <person name="Berbel C."/>
            <person name="Martinez-Blanch J.F."/>
            <person name="Alioto T."/>
            <person name="Claros M.G."/>
            <person name="Gagnaire P.A."/>
            <person name="Manchado M."/>
        </authorList>
    </citation>
    <scope>NUCLEOTIDE SEQUENCE [LARGE SCALE GENOMIC DNA]</scope>
    <source>
        <strain evidence="2">Sse05_10M</strain>
    </source>
</reference>
<evidence type="ECO:0000313" key="3">
    <source>
        <dbReference type="Proteomes" id="UP000693946"/>
    </source>
</evidence>
<evidence type="ECO:0000256" key="1">
    <source>
        <dbReference type="SAM" id="MobiDB-lite"/>
    </source>
</evidence>
<proteinExistence type="predicted"/>
<keyword evidence="3" id="KW-1185">Reference proteome</keyword>
<name>A0AAV6R8W7_SOLSE</name>
<dbReference type="EMBL" id="JAGKHQ010000012">
    <property type="protein sequence ID" value="KAG7501869.1"/>
    <property type="molecule type" value="Genomic_DNA"/>
</dbReference>
<dbReference type="AlphaFoldDB" id="A0AAV6R8W7"/>
<protein>
    <submittedName>
        <fullName evidence="2">Uncharacterized protein</fullName>
    </submittedName>
</protein>
<accession>A0AAV6R8W7</accession>